<evidence type="ECO:0000313" key="1">
    <source>
        <dbReference type="EMBL" id="OAI14902.1"/>
    </source>
</evidence>
<protein>
    <recommendedName>
        <fullName evidence="3">Tryptophan synthase subunit beta like protein</fullName>
    </recommendedName>
</protein>
<organism evidence="1 2">
    <name type="scientific">Methylomonas koyamae</name>
    <dbReference type="NCBI Taxonomy" id="702114"/>
    <lineage>
        <taxon>Bacteria</taxon>
        <taxon>Pseudomonadati</taxon>
        <taxon>Pseudomonadota</taxon>
        <taxon>Gammaproteobacteria</taxon>
        <taxon>Methylococcales</taxon>
        <taxon>Methylococcaceae</taxon>
        <taxon>Methylomonas</taxon>
    </lineage>
</organism>
<dbReference type="OrthoDB" id="8527830at2"/>
<evidence type="ECO:0000313" key="2">
    <source>
        <dbReference type="Proteomes" id="UP000077628"/>
    </source>
</evidence>
<dbReference type="RefSeq" id="WP_064030797.1">
    <property type="nucleotide sequence ID" value="NZ_LUUK01000196.1"/>
</dbReference>
<proteinExistence type="predicted"/>
<name>A0A177NAJ0_9GAMM</name>
<comment type="caution">
    <text evidence="1">The sequence shown here is derived from an EMBL/GenBank/DDBJ whole genome shotgun (WGS) entry which is preliminary data.</text>
</comment>
<dbReference type="AlphaFoldDB" id="A0A177NAJ0"/>
<reference evidence="2" key="1">
    <citation type="submission" date="2016-03" db="EMBL/GenBank/DDBJ databases">
        <authorList>
            <person name="Heylen K."/>
            <person name="De Vos P."/>
            <person name="Vekeman B."/>
        </authorList>
    </citation>
    <scope>NUCLEOTIDE SEQUENCE [LARGE SCALE GENOMIC DNA]</scope>
    <source>
        <strain evidence="2">R-45383</strain>
    </source>
</reference>
<gene>
    <name evidence="1" type="ORF">A1355_11530</name>
</gene>
<accession>A0A177NAJ0</accession>
<keyword evidence="2" id="KW-1185">Reference proteome</keyword>
<dbReference type="Proteomes" id="UP000077628">
    <property type="component" value="Unassembled WGS sequence"/>
</dbReference>
<evidence type="ECO:0008006" key="3">
    <source>
        <dbReference type="Google" id="ProtNLM"/>
    </source>
</evidence>
<dbReference type="EMBL" id="LUUK01000196">
    <property type="protein sequence ID" value="OAI14902.1"/>
    <property type="molecule type" value="Genomic_DNA"/>
</dbReference>
<dbReference type="STRING" id="702114.A1355_11530"/>
<sequence length="108" mass="12077">MPFVTRDTAGAIRRLDDTGASGDWLADDDPELAAFYRDAGMRAKRALTETDVDMVRVIDDLVDVLVAKQLVIFTELPDAVQQKLLARKQLRRDIGALQNLMLDDEGLF</sequence>